<accession>A0ACC2GHV6</accession>
<evidence type="ECO:0000313" key="1">
    <source>
        <dbReference type="EMBL" id="KAJ8003127.1"/>
    </source>
</evidence>
<protein>
    <submittedName>
        <fullName evidence="1">Uncharacterized protein</fullName>
    </submittedName>
</protein>
<keyword evidence="2" id="KW-1185">Reference proteome</keyword>
<gene>
    <name evidence="1" type="ORF">DPEC_G00166150</name>
</gene>
<organism evidence="1 2">
    <name type="scientific">Dallia pectoralis</name>
    <name type="common">Alaska blackfish</name>
    <dbReference type="NCBI Taxonomy" id="75939"/>
    <lineage>
        <taxon>Eukaryota</taxon>
        <taxon>Metazoa</taxon>
        <taxon>Chordata</taxon>
        <taxon>Craniata</taxon>
        <taxon>Vertebrata</taxon>
        <taxon>Euteleostomi</taxon>
        <taxon>Actinopterygii</taxon>
        <taxon>Neopterygii</taxon>
        <taxon>Teleostei</taxon>
        <taxon>Protacanthopterygii</taxon>
        <taxon>Esociformes</taxon>
        <taxon>Umbridae</taxon>
        <taxon>Dallia</taxon>
    </lineage>
</organism>
<dbReference type="Proteomes" id="UP001157502">
    <property type="component" value="Chromosome 13"/>
</dbReference>
<comment type="caution">
    <text evidence="1">The sequence shown here is derived from an EMBL/GenBank/DDBJ whole genome shotgun (WGS) entry which is preliminary data.</text>
</comment>
<evidence type="ECO:0000313" key="2">
    <source>
        <dbReference type="Proteomes" id="UP001157502"/>
    </source>
</evidence>
<sequence length="224" mass="24935">MAVQGTSLLENPIQAVLYLRELTTIVQNQQSLIQTQRLRIDELDRRVDELVGENKDLRVARGVHHHQYLDPKLHHHHPQHEHAEPHDVRSPPSRTQSEHRELDTAVPQPSNPETMQLVPAQPRSPSPPHGETKGEDGCTSPGCRTLVPLVPLASLTPNTRRSLDLARQSDARFILRSQTVLHQFCCPAPEALDADSIGSSRTLSRPKGVLFLCQPLPVPPAMSV</sequence>
<proteinExistence type="predicted"/>
<dbReference type="EMBL" id="CM055740">
    <property type="protein sequence ID" value="KAJ8003127.1"/>
    <property type="molecule type" value="Genomic_DNA"/>
</dbReference>
<reference evidence="1" key="1">
    <citation type="submission" date="2021-05" db="EMBL/GenBank/DDBJ databases">
        <authorList>
            <person name="Pan Q."/>
            <person name="Jouanno E."/>
            <person name="Zahm M."/>
            <person name="Klopp C."/>
            <person name="Cabau C."/>
            <person name="Louis A."/>
            <person name="Berthelot C."/>
            <person name="Parey E."/>
            <person name="Roest Crollius H."/>
            <person name="Montfort J."/>
            <person name="Robinson-Rechavi M."/>
            <person name="Bouchez O."/>
            <person name="Lampietro C."/>
            <person name="Lopez Roques C."/>
            <person name="Donnadieu C."/>
            <person name="Postlethwait J."/>
            <person name="Bobe J."/>
            <person name="Dillon D."/>
            <person name="Chandos A."/>
            <person name="von Hippel F."/>
            <person name="Guiguen Y."/>
        </authorList>
    </citation>
    <scope>NUCLEOTIDE SEQUENCE</scope>
    <source>
        <strain evidence="1">YG-Jan2019</strain>
    </source>
</reference>
<name>A0ACC2GHV6_DALPE</name>